<proteinExistence type="predicted"/>
<keyword evidence="2" id="KW-1185">Reference proteome</keyword>
<gene>
    <name evidence="1" type="ORF">FHW12_000362</name>
</gene>
<sequence>MSAAAAVSALPAFLSLSFITRVKRGKRPASTWNIPAPSESYIEAQRICPDGDKLERDDALYNIGCQQGAAAAHEYLTAMRRSSPIDDCGGWLQRIALEMFAAERTPLLRGQIVGFFTEIEATMEGKV</sequence>
<accession>A0A839F1R6</accession>
<protein>
    <submittedName>
        <fullName evidence="1">Uncharacterized protein</fullName>
    </submittedName>
</protein>
<evidence type="ECO:0000313" key="1">
    <source>
        <dbReference type="EMBL" id="MBA8886171.1"/>
    </source>
</evidence>
<dbReference type="RefSeq" id="WP_182529275.1">
    <property type="nucleotide sequence ID" value="NZ_JACGXL010000001.1"/>
</dbReference>
<organism evidence="1 2">
    <name type="scientific">Dokdonella fugitiva</name>
    <dbReference type="NCBI Taxonomy" id="328517"/>
    <lineage>
        <taxon>Bacteria</taxon>
        <taxon>Pseudomonadati</taxon>
        <taxon>Pseudomonadota</taxon>
        <taxon>Gammaproteobacteria</taxon>
        <taxon>Lysobacterales</taxon>
        <taxon>Rhodanobacteraceae</taxon>
        <taxon>Dokdonella</taxon>
    </lineage>
</organism>
<evidence type="ECO:0000313" key="2">
    <source>
        <dbReference type="Proteomes" id="UP000550401"/>
    </source>
</evidence>
<name>A0A839F1R6_9GAMM</name>
<dbReference type="AlphaFoldDB" id="A0A839F1R6"/>
<comment type="caution">
    <text evidence="1">The sequence shown here is derived from an EMBL/GenBank/DDBJ whole genome shotgun (WGS) entry which is preliminary data.</text>
</comment>
<reference evidence="1 2" key="1">
    <citation type="submission" date="2020-07" db="EMBL/GenBank/DDBJ databases">
        <title>Genomic Encyclopedia of Type Strains, Phase IV (KMG-V): Genome sequencing to study the core and pangenomes of soil and plant-associated prokaryotes.</title>
        <authorList>
            <person name="Whitman W."/>
        </authorList>
    </citation>
    <scope>NUCLEOTIDE SEQUENCE [LARGE SCALE GENOMIC DNA]</scope>
    <source>
        <strain evidence="1 2">RH2WT43</strain>
    </source>
</reference>
<dbReference type="Proteomes" id="UP000550401">
    <property type="component" value="Unassembled WGS sequence"/>
</dbReference>
<dbReference type="EMBL" id="JACGXL010000001">
    <property type="protein sequence ID" value="MBA8886171.1"/>
    <property type="molecule type" value="Genomic_DNA"/>
</dbReference>